<dbReference type="NCBIfam" id="TIGR00708">
    <property type="entry name" value="cobA"/>
    <property type="match status" value="1"/>
</dbReference>
<proteinExistence type="predicted"/>
<dbReference type="SUPFAM" id="SSF52540">
    <property type="entry name" value="P-loop containing nucleoside triphosphate hydrolases"/>
    <property type="match status" value="1"/>
</dbReference>
<dbReference type="PANTHER" id="PTHR46638">
    <property type="entry name" value="CORRINOID ADENOSYLTRANSFERASE"/>
    <property type="match status" value="1"/>
</dbReference>
<accession>A0A1I2J3C7</accession>
<dbReference type="PIRSF" id="PIRSF015617">
    <property type="entry name" value="Adensltrnsf_CobA"/>
    <property type="match status" value="1"/>
</dbReference>
<evidence type="ECO:0000313" key="1">
    <source>
        <dbReference type="EMBL" id="SFF48373.1"/>
    </source>
</evidence>
<dbReference type="Gene3D" id="3.40.50.300">
    <property type="entry name" value="P-loop containing nucleotide triphosphate hydrolases"/>
    <property type="match status" value="1"/>
</dbReference>
<keyword evidence="2" id="KW-1185">Reference proteome</keyword>
<protein>
    <submittedName>
        <fullName evidence="1">Cob(I)yrinic acid a,c-diamide adenosyltransferase</fullName>
    </submittedName>
</protein>
<name>A0A1I2J3C7_9CLOT</name>
<keyword evidence="1" id="KW-0808">Transferase</keyword>
<gene>
    <name evidence="1" type="ORF">SAMN04487885_10110</name>
</gene>
<dbReference type="AlphaFoldDB" id="A0A1I2J3C7"/>
<dbReference type="GO" id="GO:0005524">
    <property type="term" value="F:ATP binding"/>
    <property type="evidence" value="ECO:0007669"/>
    <property type="project" value="InterPro"/>
</dbReference>
<dbReference type="Proteomes" id="UP000182135">
    <property type="component" value="Unassembled WGS sequence"/>
</dbReference>
<dbReference type="STRING" id="1529.SAMN04487885_10110"/>
<dbReference type="InterPro" id="IPR027417">
    <property type="entry name" value="P-loop_NTPase"/>
</dbReference>
<dbReference type="eggNOG" id="COG2109">
    <property type="taxonomic scope" value="Bacteria"/>
</dbReference>
<evidence type="ECO:0000313" key="2">
    <source>
        <dbReference type="Proteomes" id="UP000182135"/>
    </source>
</evidence>
<dbReference type="GO" id="GO:0009236">
    <property type="term" value="P:cobalamin biosynthetic process"/>
    <property type="evidence" value="ECO:0007669"/>
    <property type="project" value="InterPro"/>
</dbReference>
<dbReference type="Pfam" id="PF02572">
    <property type="entry name" value="CobA_CobO_BtuR"/>
    <property type="match status" value="1"/>
</dbReference>
<dbReference type="PANTHER" id="PTHR46638:SF1">
    <property type="entry name" value="CORRINOID ADENOSYLTRANSFERASE"/>
    <property type="match status" value="1"/>
</dbReference>
<dbReference type="GO" id="GO:0008817">
    <property type="term" value="F:corrinoid adenosyltransferase activity"/>
    <property type="evidence" value="ECO:0007669"/>
    <property type="project" value="InterPro"/>
</dbReference>
<dbReference type="EMBL" id="FOOE01000001">
    <property type="protein sequence ID" value="SFF48373.1"/>
    <property type="molecule type" value="Genomic_DNA"/>
</dbReference>
<sequence>MKGYLHVYTGNGKGKTTSAFGVALRSIFSGKKVYVAQFIKDMKYSETELTKHFDNITIEQLGCGCIINREANEEDKRLAKNGLNRVKEILTCSDYDLVILDELTIALYLKLLDLNEVIDIIKNRRDNIEVIITGRYAPKELIEMADLVTEMKEIKHYYSKGVLSRKGIDC</sequence>
<reference evidence="1 2" key="1">
    <citation type="submission" date="2016-10" db="EMBL/GenBank/DDBJ databases">
        <authorList>
            <person name="de Groot N.N."/>
        </authorList>
    </citation>
    <scope>NUCLEOTIDE SEQUENCE [LARGE SCALE GENOMIC DNA]</scope>
    <source>
        <strain evidence="1 2">NLAE-zl-G419</strain>
    </source>
</reference>
<organism evidence="1 2">
    <name type="scientific">Clostridium cadaveris</name>
    <dbReference type="NCBI Taxonomy" id="1529"/>
    <lineage>
        <taxon>Bacteria</taxon>
        <taxon>Bacillati</taxon>
        <taxon>Bacillota</taxon>
        <taxon>Clostridia</taxon>
        <taxon>Eubacteriales</taxon>
        <taxon>Clostridiaceae</taxon>
        <taxon>Clostridium</taxon>
    </lineage>
</organism>
<dbReference type="NCBIfam" id="NF004637">
    <property type="entry name" value="PRK05986.1"/>
    <property type="match status" value="1"/>
</dbReference>
<dbReference type="InterPro" id="IPR003724">
    <property type="entry name" value="CblAdoTrfase_CobA"/>
</dbReference>
<dbReference type="OrthoDB" id="9810309at2"/>
<dbReference type="RefSeq" id="WP_027638233.1">
    <property type="nucleotide sequence ID" value="NZ_FOOE01000001.1"/>
</dbReference>
<dbReference type="CDD" id="cd00561">
    <property type="entry name" value="CobA_ACA"/>
    <property type="match status" value="1"/>
</dbReference>